<comment type="caution">
    <text evidence="1">The sequence shown here is derived from an EMBL/GenBank/DDBJ whole genome shotgun (WGS) entry which is preliminary data.</text>
</comment>
<dbReference type="AlphaFoldDB" id="A0A0L6W4J8"/>
<accession>A0A0L6W4J8</accession>
<reference evidence="2" key="1">
    <citation type="submission" date="2015-07" db="EMBL/GenBank/DDBJ databases">
        <title>Complete Genome of Thermincola ferriacetica strain Z-0001T.</title>
        <authorList>
            <person name="Lusk B."/>
            <person name="Badalamenti J.P."/>
            <person name="Parameswaran P."/>
            <person name="Bond D.R."/>
            <person name="Torres C.I."/>
        </authorList>
    </citation>
    <scope>NUCLEOTIDE SEQUENCE [LARGE SCALE GENOMIC DNA]</scope>
    <source>
        <strain evidence="2">Z-0001</strain>
    </source>
</reference>
<keyword evidence="2" id="KW-1185">Reference proteome</keyword>
<proteinExistence type="predicted"/>
<protein>
    <submittedName>
        <fullName evidence="1">Uncharacterized protein</fullName>
    </submittedName>
</protein>
<gene>
    <name evidence="1" type="ORF">Tfer_1402</name>
</gene>
<dbReference type="Proteomes" id="UP000037175">
    <property type="component" value="Unassembled WGS sequence"/>
</dbReference>
<name>A0A0L6W4J8_9FIRM</name>
<organism evidence="1 2">
    <name type="scientific">Thermincola ferriacetica</name>
    <dbReference type="NCBI Taxonomy" id="281456"/>
    <lineage>
        <taxon>Bacteria</taxon>
        <taxon>Bacillati</taxon>
        <taxon>Bacillota</taxon>
        <taxon>Clostridia</taxon>
        <taxon>Eubacteriales</taxon>
        <taxon>Thermincolaceae</taxon>
        <taxon>Thermincola</taxon>
    </lineage>
</organism>
<sequence>MRYKIEPLSKEEVAGYIRHHMELAGARYAKAALN</sequence>
<dbReference type="EMBL" id="LGTE01000007">
    <property type="protein sequence ID" value="KNZ70019.1"/>
    <property type="molecule type" value="Genomic_DNA"/>
</dbReference>
<evidence type="ECO:0000313" key="1">
    <source>
        <dbReference type="EMBL" id="KNZ70019.1"/>
    </source>
</evidence>
<evidence type="ECO:0000313" key="2">
    <source>
        <dbReference type="Proteomes" id="UP000037175"/>
    </source>
</evidence>